<evidence type="ECO:0000313" key="2">
    <source>
        <dbReference type="EMBL" id="QDV39115.1"/>
    </source>
</evidence>
<geneLocation type="plasmid" evidence="3">
    <name>pelp_1</name>
</geneLocation>
<accession>A0A518HE35</accession>
<protein>
    <recommendedName>
        <fullName evidence="1">Tc1-like transposase DDE domain-containing protein</fullName>
    </recommendedName>
</protein>
<keyword evidence="2" id="KW-0614">Plasmid</keyword>
<keyword evidence="3" id="KW-1185">Reference proteome</keyword>
<dbReference type="EMBL" id="CP036427">
    <property type="protein sequence ID" value="QDV39115.1"/>
    <property type="molecule type" value="Genomic_DNA"/>
</dbReference>
<organism evidence="2 3">
    <name type="scientific">Tautonia plasticadhaerens</name>
    <dbReference type="NCBI Taxonomy" id="2527974"/>
    <lineage>
        <taxon>Bacteria</taxon>
        <taxon>Pseudomonadati</taxon>
        <taxon>Planctomycetota</taxon>
        <taxon>Planctomycetia</taxon>
        <taxon>Isosphaerales</taxon>
        <taxon>Isosphaeraceae</taxon>
        <taxon>Tautonia</taxon>
    </lineage>
</organism>
<evidence type="ECO:0000313" key="3">
    <source>
        <dbReference type="Proteomes" id="UP000317835"/>
    </source>
</evidence>
<name>A0A518HE35_9BACT</name>
<sequence>MTVTQRRTAVDFAGQMRRLCDEWYPEAEVIRVVLDNLNTHGPQSLFATSGPDEAWRLARRLEFHHTPKHASWLDMAELELSVLSRQCLSRRIADAATLAAEVATWEGRRNAMRAKIEWTFRPADARVKLAHLYPQQQPETSVSGNQGPSDESQGVIMVVFSRRTPCGSDAPTS</sequence>
<evidence type="ECO:0000259" key="1">
    <source>
        <dbReference type="Pfam" id="PF13358"/>
    </source>
</evidence>
<dbReference type="KEGG" id="tpla:ElP_70790"/>
<dbReference type="AlphaFoldDB" id="A0A518HE35"/>
<proteinExistence type="predicted"/>
<dbReference type="Pfam" id="PF13358">
    <property type="entry name" value="DDE_3"/>
    <property type="match status" value="1"/>
</dbReference>
<feature type="domain" description="Tc1-like transposase DDE" evidence="1">
    <location>
        <begin position="1"/>
        <end position="98"/>
    </location>
</feature>
<dbReference type="InterPro" id="IPR038717">
    <property type="entry name" value="Tc1-like_DDE_dom"/>
</dbReference>
<reference evidence="2 3" key="1">
    <citation type="submission" date="2019-02" db="EMBL/GenBank/DDBJ databases">
        <title>Deep-cultivation of Planctomycetes and their phenomic and genomic characterization uncovers novel biology.</title>
        <authorList>
            <person name="Wiegand S."/>
            <person name="Jogler M."/>
            <person name="Boedeker C."/>
            <person name="Pinto D."/>
            <person name="Vollmers J."/>
            <person name="Rivas-Marin E."/>
            <person name="Kohn T."/>
            <person name="Peeters S.H."/>
            <person name="Heuer A."/>
            <person name="Rast P."/>
            <person name="Oberbeckmann S."/>
            <person name="Bunk B."/>
            <person name="Jeske O."/>
            <person name="Meyerdierks A."/>
            <person name="Storesund J.E."/>
            <person name="Kallscheuer N."/>
            <person name="Luecker S."/>
            <person name="Lage O.M."/>
            <person name="Pohl T."/>
            <person name="Merkel B.J."/>
            <person name="Hornburger P."/>
            <person name="Mueller R.-W."/>
            <person name="Bruemmer F."/>
            <person name="Labrenz M."/>
            <person name="Spormann A.M."/>
            <person name="Op den Camp H."/>
            <person name="Overmann J."/>
            <person name="Amann R."/>
            <person name="Jetten M.S.M."/>
            <person name="Mascher T."/>
            <person name="Medema M.H."/>
            <person name="Devos D.P."/>
            <person name="Kaster A.-K."/>
            <person name="Ovreas L."/>
            <person name="Rohde M."/>
            <person name="Galperin M.Y."/>
            <person name="Jogler C."/>
        </authorList>
    </citation>
    <scope>NUCLEOTIDE SEQUENCE [LARGE SCALE GENOMIC DNA]</scope>
    <source>
        <strain evidence="2 3">ElP</strain>
        <plasmid evidence="3">pelp_1</plasmid>
    </source>
</reference>
<gene>
    <name evidence="2" type="ORF">ElP_70790</name>
</gene>
<dbReference type="Proteomes" id="UP000317835">
    <property type="component" value="Plasmid pElP_1"/>
</dbReference>